<dbReference type="Proteomes" id="UP001497535">
    <property type="component" value="Unassembled WGS sequence"/>
</dbReference>
<evidence type="ECO:0000313" key="2">
    <source>
        <dbReference type="Proteomes" id="UP001497535"/>
    </source>
</evidence>
<keyword evidence="2" id="KW-1185">Reference proteome</keyword>
<gene>
    <name evidence="1" type="ORF">MENTE1834_LOCUS31574</name>
</gene>
<proteinExistence type="predicted"/>
<organism evidence="1 2">
    <name type="scientific">Meloidogyne enterolobii</name>
    <name type="common">Root-knot nematode worm</name>
    <name type="synonym">Meloidogyne mayaguensis</name>
    <dbReference type="NCBI Taxonomy" id="390850"/>
    <lineage>
        <taxon>Eukaryota</taxon>
        <taxon>Metazoa</taxon>
        <taxon>Ecdysozoa</taxon>
        <taxon>Nematoda</taxon>
        <taxon>Chromadorea</taxon>
        <taxon>Rhabditida</taxon>
        <taxon>Tylenchina</taxon>
        <taxon>Tylenchomorpha</taxon>
        <taxon>Tylenchoidea</taxon>
        <taxon>Meloidogynidae</taxon>
        <taxon>Meloidogyninae</taxon>
        <taxon>Meloidogyne</taxon>
    </lineage>
</organism>
<evidence type="ECO:0000313" key="1">
    <source>
        <dbReference type="EMBL" id="CAK5084188.1"/>
    </source>
</evidence>
<comment type="caution">
    <text evidence="1">The sequence shown here is derived from an EMBL/GenBank/DDBJ whole genome shotgun (WGS) entry which is preliminary data.</text>
</comment>
<reference evidence="1" key="1">
    <citation type="submission" date="2023-11" db="EMBL/GenBank/DDBJ databases">
        <authorList>
            <person name="Poullet M."/>
        </authorList>
    </citation>
    <scope>NUCLEOTIDE SEQUENCE</scope>
    <source>
        <strain evidence="1">E1834</strain>
    </source>
</reference>
<protein>
    <submittedName>
        <fullName evidence="1">Uncharacterized protein</fullName>
    </submittedName>
</protein>
<name>A0ACB1A1B1_MELEN</name>
<sequence>MTETFLFVYASAELFLAAQIAISNFLVIFVYLRSKHIRTPTNAYIFSLALTDFLTGALGIPFTVASVLTRWPGSFYPCLAIHLILCVLCTVSTLHLLAMAVDKYLTICLRRFVEQRNSSSTSVRKTRAHFLIVGCWLIGTAIAGLPMVDGFGFASHTIQKFRGECHFTVVVDYRFLVFIIFFGTIILPSIVIAYCYISIYKRIRSEERQIKCLLRASERQRRISVRRKLIRILLILVLTYAFCWYPLYLINTVDLFLPPTYHPGQMTTLFAVVLSHLNCALNPLIYAYGMPGFKHSLRRFLPAKVKNTCTQQPVSTNNINHVTHKNVIAQSFAVIPPMNSPFGGGYGQPMGTKRIATTNNNNFLNNNTMENNNSFIGPKQSETKEDCEGKGELFLEATVKNEPPQTPFPTLNKTSLSLLEMKRENFRLKSRIVFSSFDEQSPPLKHSSTFETEDNPSFNNSFEENNIKKVSFVKFKLEKHDEYSPTCCEDEQTCLEEDKHNFKFELKKQSLPTCLEEDKHNFKFDLEKQSLPTCLEEEKQNFKFELEKQSLSGCCDEEKSSLDFDELNNNKTEEQQNSDRKTSKMSTFSIRIFNGQWLVRKRGKKFSVREEANINENGK</sequence>
<accession>A0ACB1A1B1</accession>
<dbReference type="EMBL" id="CAVMJV010000053">
    <property type="protein sequence ID" value="CAK5084188.1"/>
    <property type="molecule type" value="Genomic_DNA"/>
</dbReference>